<reference evidence="2" key="1">
    <citation type="journal article" date="2019" name="Int. J. Syst. Evol. Microbiol.">
        <title>The Global Catalogue of Microorganisms (GCM) 10K type strain sequencing project: providing services to taxonomists for standard genome sequencing and annotation.</title>
        <authorList>
            <consortium name="The Broad Institute Genomics Platform"/>
            <consortium name="The Broad Institute Genome Sequencing Center for Infectious Disease"/>
            <person name="Wu L."/>
            <person name="Ma J."/>
        </authorList>
    </citation>
    <scope>NUCLEOTIDE SEQUENCE [LARGE SCALE GENOMIC DNA]</scope>
    <source>
        <strain evidence="2">CGMCC 1.12749</strain>
    </source>
</reference>
<accession>A0ABQ1W6Q3</accession>
<evidence type="ECO:0000313" key="1">
    <source>
        <dbReference type="EMBL" id="GGG15553.1"/>
    </source>
</evidence>
<name>A0ABQ1W6Q3_9BACT</name>
<keyword evidence="2" id="KW-1185">Reference proteome</keyword>
<dbReference type="RefSeq" id="WP_188501392.1">
    <property type="nucleotide sequence ID" value="NZ_BMFP01000003.1"/>
</dbReference>
<dbReference type="EMBL" id="BMFP01000003">
    <property type="protein sequence ID" value="GGG15553.1"/>
    <property type="molecule type" value="Genomic_DNA"/>
</dbReference>
<evidence type="ECO:0000313" key="2">
    <source>
        <dbReference type="Proteomes" id="UP000634043"/>
    </source>
</evidence>
<proteinExistence type="predicted"/>
<sequence length="103" mass="11095">MATTQKPVKWVGCALKSELKAANGDRKLKRPCARKCLKHQTHSEQKTPATVLVDCGPQLYAVVDEAHSDALLQFAAGQQPAAPVQLSYLSPTLGADPDPPRFS</sequence>
<dbReference type="Proteomes" id="UP000634043">
    <property type="component" value="Unassembled WGS sequence"/>
</dbReference>
<comment type="caution">
    <text evidence="1">The sequence shown here is derived from an EMBL/GenBank/DDBJ whole genome shotgun (WGS) entry which is preliminary data.</text>
</comment>
<protein>
    <submittedName>
        <fullName evidence="1">Uncharacterized protein</fullName>
    </submittedName>
</protein>
<organism evidence="1 2">
    <name type="scientific">Pontibacter amylolyticus</name>
    <dbReference type="NCBI Taxonomy" id="1424080"/>
    <lineage>
        <taxon>Bacteria</taxon>
        <taxon>Pseudomonadati</taxon>
        <taxon>Bacteroidota</taxon>
        <taxon>Cytophagia</taxon>
        <taxon>Cytophagales</taxon>
        <taxon>Hymenobacteraceae</taxon>
        <taxon>Pontibacter</taxon>
    </lineage>
</organism>
<gene>
    <name evidence="1" type="ORF">GCM10011323_19970</name>
</gene>